<dbReference type="AlphaFoldDB" id="A0A073IW00"/>
<feature type="region of interest" description="Disordered" evidence="1">
    <location>
        <begin position="141"/>
        <end position="163"/>
    </location>
</feature>
<dbReference type="CDD" id="cd00090">
    <property type="entry name" value="HTH_ARSR"/>
    <property type="match status" value="1"/>
</dbReference>
<sequence>MVQKSNLNDLACFQVYMLHHAFGRFYQTAFAETGLTYAKYVMLKALVEKGKMSLSELSARLGVEPNTVSPLAKKMAGVGVIERVRDPEDERRIVLCPTEYGLAILKAADQTVTQNFADLEISAEDRSQAIALMSRLRSAVEQASPKRLELPEAPSAEGRDPPD</sequence>
<dbReference type="InterPro" id="IPR036390">
    <property type="entry name" value="WH_DNA-bd_sf"/>
</dbReference>
<evidence type="ECO:0000313" key="3">
    <source>
        <dbReference type="EMBL" id="KEJ93810.1"/>
    </source>
</evidence>
<gene>
    <name evidence="4" type="ORF">JQX14_14435</name>
    <name evidence="3" type="ORF">SUH3_12795</name>
</gene>
<accession>A0A073IW00</accession>
<dbReference type="Proteomes" id="UP000027746">
    <property type="component" value="Unassembled WGS sequence"/>
</dbReference>
<dbReference type="GO" id="GO:0006950">
    <property type="term" value="P:response to stress"/>
    <property type="evidence" value="ECO:0007669"/>
    <property type="project" value="TreeGrafter"/>
</dbReference>
<protein>
    <submittedName>
        <fullName evidence="4">MarR family transcriptional regulator</fullName>
    </submittedName>
</protein>
<dbReference type="InterPro" id="IPR011991">
    <property type="entry name" value="ArsR-like_HTH"/>
</dbReference>
<dbReference type="EMBL" id="JAFBWN010000009">
    <property type="protein sequence ID" value="MBM2355745.1"/>
    <property type="molecule type" value="Genomic_DNA"/>
</dbReference>
<dbReference type="PANTHER" id="PTHR33164:SF43">
    <property type="entry name" value="HTH-TYPE TRANSCRIPTIONAL REPRESSOR YETL"/>
    <property type="match status" value="1"/>
</dbReference>
<organism evidence="3 5">
    <name type="scientific">Pseudosulfitobacter pseudonitzschiae</name>
    <dbReference type="NCBI Taxonomy" id="1402135"/>
    <lineage>
        <taxon>Bacteria</taxon>
        <taxon>Pseudomonadati</taxon>
        <taxon>Pseudomonadota</taxon>
        <taxon>Alphaproteobacteria</taxon>
        <taxon>Rhodobacterales</taxon>
        <taxon>Roseobacteraceae</taxon>
        <taxon>Pseudosulfitobacter</taxon>
    </lineage>
</organism>
<dbReference type="RefSeq" id="WP_081855495.1">
    <property type="nucleotide sequence ID" value="NZ_CP054604.1"/>
</dbReference>
<evidence type="ECO:0000313" key="4">
    <source>
        <dbReference type="EMBL" id="MBM2355745.1"/>
    </source>
</evidence>
<dbReference type="Gene3D" id="1.10.10.10">
    <property type="entry name" value="Winged helix-like DNA-binding domain superfamily/Winged helix DNA-binding domain"/>
    <property type="match status" value="1"/>
</dbReference>
<dbReference type="InterPro" id="IPR036388">
    <property type="entry name" value="WH-like_DNA-bd_sf"/>
</dbReference>
<reference evidence="4" key="2">
    <citation type="submission" date="2021-01" db="EMBL/GenBank/DDBJ databases">
        <title>Diatom-associated Roseobacters Show Island Model of Population Structure.</title>
        <authorList>
            <person name="Qu L."/>
            <person name="Feng X."/>
            <person name="Chen Y."/>
            <person name="Li L."/>
            <person name="Wang X."/>
            <person name="Hu Z."/>
            <person name="Wang H."/>
            <person name="Luo H."/>
        </authorList>
    </citation>
    <scope>NUCLEOTIDE SEQUENCE</scope>
    <source>
        <strain evidence="4">SM26-45</strain>
    </source>
</reference>
<evidence type="ECO:0000256" key="1">
    <source>
        <dbReference type="SAM" id="MobiDB-lite"/>
    </source>
</evidence>
<proteinExistence type="predicted"/>
<dbReference type="GO" id="GO:0003700">
    <property type="term" value="F:DNA-binding transcription factor activity"/>
    <property type="evidence" value="ECO:0007669"/>
    <property type="project" value="InterPro"/>
</dbReference>
<dbReference type="PANTHER" id="PTHR33164">
    <property type="entry name" value="TRANSCRIPTIONAL REGULATOR, MARR FAMILY"/>
    <property type="match status" value="1"/>
</dbReference>
<evidence type="ECO:0000313" key="5">
    <source>
        <dbReference type="Proteomes" id="UP000027746"/>
    </source>
</evidence>
<dbReference type="OrthoDB" id="582199at2"/>
<name>A0A073IW00_9RHOB</name>
<dbReference type="GeneID" id="68872298"/>
<dbReference type="InterPro" id="IPR039422">
    <property type="entry name" value="MarR/SlyA-like"/>
</dbReference>
<reference evidence="3 5" key="1">
    <citation type="submission" date="2014-01" db="EMBL/GenBank/DDBJ databases">
        <title>Sulfitobacter sp. H3 (MCCC 1A00686) Genome Sequencing.</title>
        <authorList>
            <person name="Lai Q."/>
            <person name="Hong Z."/>
        </authorList>
    </citation>
    <scope>NUCLEOTIDE SEQUENCE [LARGE SCALE GENOMIC DNA]</scope>
    <source>
        <strain evidence="3 5">H3</strain>
    </source>
</reference>
<dbReference type="SUPFAM" id="SSF46785">
    <property type="entry name" value="Winged helix' DNA-binding domain"/>
    <property type="match status" value="1"/>
</dbReference>
<evidence type="ECO:0000259" key="2">
    <source>
        <dbReference type="PROSITE" id="PS50995"/>
    </source>
</evidence>
<dbReference type="PROSITE" id="PS50995">
    <property type="entry name" value="HTH_MARR_2"/>
    <property type="match status" value="1"/>
</dbReference>
<dbReference type="SMART" id="SM00347">
    <property type="entry name" value="HTH_MARR"/>
    <property type="match status" value="1"/>
</dbReference>
<feature type="domain" description="HTH marR-type" evidence="2">
    <location>
        <begin position="8"/>
        <end position="138"/>
    </location>
</feature>
<dbReference type="Proteomes" id="UP000809337">
    <property type="component" value="Unassembled WGS sequence"/>
</dbReference>
<dbReference type="EMBL" id="JAMD01000026">
    <property type="protein sequence ID" value="KEJ93810.1"/>
    <property type="molecule type" value="Genomic_DNA"/>
</dbReference>
<comment type="caution">
    <text evidence="3">The sequence shown here is derived from an EMBL/GenBank/DDBJ whole genome shotgun (WGS) entry which is preliminary data.</text>
</comment>
<dbReference type="InterPro" id="IPR000835">
    <property type="entry name" value="HTH_MarR-typ"/>
</dbReference>
<keyword evidence="5" id="KW-1185">Reference proteome</keyword>
<dbReference type="Pfam" id="PF01047">
    <property type="entry name" value="MarR"/>
    <property type="match status" value="1"/>
</dbReference>